<feature type="chain" id="PRO_5032778114" description="DUF5666 domain-containing protein" evidence="2">
    <location>
        <begin position="25"/>
        <end position="505"/>
    </location>
</feature>
<dbReference type="Pfam" id="PF18914">
    <property type="entry name" value="DUF5666"/>
    <property type="match status" value="1"/>
</dbReference>
<evidence type="ECO:0000256" key="1">
    <source>
        <dbReference type="SAM" id="MobiDB-lite"/>
    </source>
</evidence>
<feature type="region of interest" description="Disordered" evidence="1">
    <location>
        <begin position="49"/>
        <end position="103"/>
    </location>
</feature>
<reference evidence="4 5" key="1">
    <citation type="submission" date="2020-08" db="EMBL/GenBank/DDBJ databases">
        <title>Oceanospirillum sp. nov. isolated from marine sediment.</title>
        <authorList>
            <person name="Ji X."/>
        </authorList>
    </citation>
    <scope>NUCLEOTIDE SEQUENCE [LARGE SCALE GENOMIC DNA]</scope>
    <source>
        <strain evidence="4 5">D5</strain>
    </source>
</reference>
<proteinExistence type="predicted"/>
<keyword evidence="2" id="KW-0732">Signal</keyword>
<feature type="signal peptide" evidence="2">
    <location>
        <begin position="1"/>
        <end position="24"/>
    </location>
</feature>
<evidence type="ECO:0000259" key="3">
    <source>
        <dbReference type="Pfam" id="PF18914"/>
    </source>
</evidence>
<protein>
    <recommendedName>
        <fullName evidence="3">DUF5666 domain-containing protein</fullName>
    </recommendedName>
</protein>
<dbReference type="EMBL" id="JACJFM010000046">
    <property type="protein sequence ID" value="MBB1489200.1"/>
    <property type="molecule type" value="Genomic_DNA"/>
</dbReference>
<feature type="region of interest" description="Disordered" evidence="1">
    <location>
        <begin position="368"/>
        <end position="505"/>
    </location>
</feature>
<organism evidence="4 5">
    <name type="scientific">Oceanospirillum sediminis</name>
    <dbReference type="NCBI Taxonomy" id="2760088"/>
    <lineage>
        <taxon>Bacteria</taxon>
        <taxon>Pseudomonadati</taxon>
        <taxon>Pseudomonadota</taxon>
        <taxon>Gammaproteobacteria</taxon>
        <taxon>Oceanospirillales</taxon>
        <taxon>Oceanospirillaceae</taxon>
        <taxon>Oceanospirillum</taxon>
    </lineage>
</organism>
<evidence type="ECO:0000256" key="2">
    <source>
        <dbReference type="SAM" id="SignalP"/>
    </source>
</evidence>
<keyword evidence="5" id="KW-1185">Reference proteome</keyword>
<evidence type="ECO:0000313" key="4">
    <source>
        <dbReference type="EMBL" id="MBB1489200.1"/>
    </source>
</evidence>
<dbReference type="AlphaFoldDB" id="A0A839IWY0"/>
<name>A0A839IWY0_9GAMM</name>
<feature type="compositionally biased region" description="Basic and acidic residues" evidence="1">
    <location>
        <begin position="430"/>
        <end position="439"/>
    </location>
</feature>
<dbReference type="InterPro" id="IPR043724">
    <property type="entry name" value="DUF5666"/>
</dbReference>
<feature type="compositionally biased region" description="Basic and acidic residues" evidence="1">
    <location>
        <begin position="446"/>
        <end position="505"/>
    </location>
</feature>
<dbReference type="RefSeq" id="WP_182811055.1">
    <property type="nucleotide sequence ID" value="NZ_JACJFM010000046.1"/>
</dbReference>
<accession>A0A839IWY0</accession>
<comment type="caution">
    <text evidence="4">The sequence shown here is derived from an EMBL/GenBank/DDBJ whole genome shotgun (WGS) entry which is preliminary data.</text>
</comment>
<sequence>MTVFNHILLTALLSITLIACQAHPEISNHPEANRSSGHSDITTPSETLITEADHDQGIGGTGIDQKSDERGIGGTGINQNSDDSGIGGTGIDQHSEDQGIGGTGLQLAEDEKGIGGTGMRTESPQTRNWLQKLNNGEYIAVAGTIHDYGSIWVNGIHIQFNEATLVTVNGQKTDLENIELGQTAVITARKKGQQIVAEKIEIFHEVIGPVSSVDQSSGSFTILQQRIFAGQHVLSQLPQPGQWLAVSGIRNSDQAIVASHIQRATVDQAALVRGHITLNETTLTLNSLVLKRPPAIENTEDKRLTDRGDTYATLSLSVNNGQVSLEKVESITPLTTRTDIRFFSVEGTGQHSGLEARYLPDLRERQLKISPDSGRHRTGNIIIDSQKMPDNQVRVDQLRSSVPVSYGMQHPDRQRDRAMEKASGSGASRSADHSHRSADRPSSAPERMDNPGNDHRPERQERTTRPERPSRPDRAERPERPERTDRPDRPDKPQRPDRPDSRPER</sequence>
<dbReference type="Proteomes" id="UP000565262">
    <property type="component" value="Unassembled WGS sequence"/>
</dbReference>
<evidence type="ECO:0000313" key="5">
    <source>
        <dbReference type="Proteomes" id="UP000565262"/>
    </source>
</evidence>
<gene>
    <name evidence="4" type="ORF">H4O21_21550</name>
</gene>
<feature type="domain" description="DUF5666" evidence="3">
    <location>
        <begin position="208"/>
        <end position="261"/>
    </location>
</feature>
<feature type="compositionally biased region" description="Basic and acidic residues" evidence="1">
    <location>
        <begin position="410"/>
        <end position="420"/>
    </location>
</feature>